<name>A0ACC5XIW7_PANGG</name>
<accession>A0ACC5XIW7</accession>
<dbReference type="EMBL" id="CM040475">
    <property type="protein sequence ID" value="MCI4391169.1"/>
    <property type="molecule type" value="Genomic_DNA"/>
</dbReference>
<evidence type="ECO:0000313" key="2">
    <source>
        <dbReference type="Proteomes" id="UP000829447"/>
    </source>
</evidence>
<dbReference type="Proteomes" id="UP000829447">
    <property type="component" value="Linkage Group LG22"/>
</dbReference>
<organism evidence="1 2">
    <name type="scientific">Pangasianodon gigas</name>
    <name type="common">Mekong giant catfish</name>
    <name type="synonym">Pangasius gigas</name>
    <dbReference type="NCBI Taxonomy" id="30993"/>
    <lineage>
        <taxon>Eukaryota</taxon>
        <taxon>Metazoa</taxon>
        <taxon>Chordata</taxon>
        <taxon>Craniata</taxon>
        <taxon>Vertebrata</taxon>
        <taxon>Euteleostomi</taxon>
        <taxon>Actinopterygii</taxon>
        <taxon>Neopterygii</taxon>
        <taxon>Teleostei</taxon>
        <taxon>Ostariophysi</taxon>
        <taxon>Siluriformes</taxon>
        <taxon>Pangasiidae</taxon>
        <taxon>Pangasianodon</taxon>
    </lineage>
</organism>
<keyword evidence="2" id="KW-1185">Reference proteome</keyword>
<sequence length="158" mass="18541">MSGPGQDSEPEAKILHIKRLYRLRELCVKLMFLHPVDYGRKAEELLWRKVYYEVIQVIKTNKKHIHSRSALECAYRTHLIAGVGFYQHLLLYIQSHYQLELQDCIDWTHVTDPLIGENLGSRTVHSAIVSVFTYNSVVKIAEDFKRSARRYDVNEILR</sequence>
<proteinExistence type="predicted"/>
<gene>
    <name evidence="1" type="ORF">PGIGA_G00131210</name>
</gene>
<evidence type="ECO:0000313" key="1">
    <source>
        <dbReference type="EMBL" id="MCI4391169.1"/>
    </source>
</evidence>
<comment type="caution">
    <text evidence="1">The sequence shown here is derived from an EMBL/GenBank/DDBJ whole genome shotgun (WGS) entry which is preliminary data.</text>
</comment>
<reference evidence="1 2" key="1">
    <citation type="journal article" date="2022" name="bioRxiv">
        <title>An ancient truncated duplication of the anti-Mullerian hormone receptor type 2 gene is a potential conserved master sex determinant in the Pangasiidae catfish family.</title>
        <authorList>
            <person name="Wen M."/>
            <person name="Pan Q."/>
            <person name="Jouanno E."/>
            <person name="Montfort J."/>
            <person name="Zahm M."/>
            <person name="Cabau C."/>
            <person name="Klopp C."/>
            <person name="Iampietro C."/>
            <person name="Roques C."/>
            <person name="Bouchez O."/>
            <person name="Castinel A."/>
            <person name="Donnadieu C."/>
            <person name="Parrinello H."/>
            <person name="Poncet C."/>
            <person name="Belmonte E."/>
            <person name="Gautier V."/>
            <person name="Avarre J.-C."/>
            <person name="Dugue R."/>
            <person name="Gustiano R."/>
            <person name="Ha T.T.T."/>
            <person name="Campet M."/>
            <person name="Sriphairoj K."/>
            <person name="Ribolli J."/>
            <person name="de Almeida F.L."/>
            <person name="Desvignes T."/>
            <person name="Postlethwait J.H."/>
            <person name="Bucao C.F."/>
            <person name="Robinson-Rechavi M."/>
            <person name="Bobe J."/>
            <person name="Herpin A."/>
            <person name="Guiguen Y."/>
        </authorList>
    </citation>
    <scope>NUCLEOTIDE SEQUENCE [LARGE SCALE GENOMIC DNA]</scope>
    <source>
        <strain evidence="1">YG-Dec2019</strain>
    </source>
</reference>
<protein>
    <submittedName>
        <fullName evidence="1">Uncharacterized protein</fullName>
    </submittedName>
</protein>